<dbReference type="Pfam" id="PF03398">
    <property type="entry name" value="Ist1"/>
    <property type="match status" value="1"/>
</dbReference>
<dbReference type="PANTHER" id="PTHR31448:SF3">
    <property type="entry name" value="MYOSIN-BINDING PROTEIN 2"/>
    <property type="match status" value="1"/>
</dbReference>
<dbReference type="InterPro" id="IPR007656">
    <property type="entry name" value="GTD-bd"/>
</dbReference>
<keyword evidence="4" id="KW-1133">Transmembrane helix</keyword>
<feature type="region of interest" description="Disordered" evidence="7">
    <location>
        <begin position="603"/>
        <end position="637"/>
    </location>
</feature>
<dbReference type="InterPro" id="IPR005061">
    <property type="entry name" value="Ist1"/>
</dbReference>
<comment type="subcellular location">
    <subcellularLocation>
        <location evidence="1">Membrane</location>
        <topology evidence="1">Single-pass membrane protein</topology>
    </subcellularLocation>
</comment>
<comment type="similarity">
    <text evidence="2">Belongs to the IST1 family.</text>
</comment>
<reference evidence="9" key="1">
    <citation type="submission" date="2023-05" db="EMBL/GenBank/DDBJ databases">
        <title>Nepenthes gracilis genome sequencing.</title>
        <authorList>
            <person name="Fukushima K."/>
        </authorList>
    </citation>
    <scope>NUCLEOTIDE SEQUENCE</scope>
    <source>
        <strain evidence="9">SING2019-196</strain>
    </source>
</reference>
<sequence length="802" mass="87938">MGVSEFVYNSELCEAFLEAVVLAQLVENGASNGSLARVPQTSSLDNEDVKGTDWGAQKHGTVFLDPEPQAIDVWPKKLQPFDGNGQGLNPLDDWTRDLGPLESKTPVDLESSTDLEVPQESECVHLEAHGGETPRIDDTNQESHIQVEEPPTPHKLEGPSTNGDCEASPSTTDLPAIDAHVCKQIEGETEKCKDISVEICEQDVRNDSLVLSLELNEAEDDRIPDIPTSMDSLNHLHKKLLLMGRRELGTEESVDGSILSEVEVGDGFVTVERLKSALRAERKALNTLYAELEEERNAAAIAANQTMAMISKLREEKATMQMEALHYQRMMEEQAEYDQEALQLMNDIIVKREAEKQELEKELEIYRKKVTDYAALNHLLNSSPQPVTHRDVNSSSSLLSDELEPHLADCGLASWECLLDLKEAISSVCFASPRCADLPELLQVQMLFAAKYGREFVAAATELMPESGVNRQLIELLSVRAPPAEKKLQLLKEIAEEHGLDWDPAASETELFKPHEDLLNGPRQFVGGSQVPLPKEKHDEVVHSAIVEGPVEESDSDVGLDPLEFPEVPKVLLRPSADAKSAPEIGACLPSAPHPEVVHESITYSGNNENSPCQPSIGPEDMAHEHDGKRESLRTQVSAEENKQFVPFITLPSLASASFSTRDRSPSPSLSKTRSEASVDLQDVLAAAQAAAESAERAAAAARSAASLAEVRISELTKNRNDESPDSSCENPFHADYSNLSAPTDSTHLEHQNPLGDDSVNLQSQHETPAKAAQKKISTSEALKKCLPKMECILFDETRQVC</sequence>
<dbReference type="GO" id="GO:0016020">
    <property type="term" value="C:membrane"/>
    <property type="evidence" value="ECO:0007669"/>
    <property type="project" value="UniProtKB-SubCell"/>
</dbReference>
<keyword evidence="6" id="KW-0175">Coiled coil</keyword>
<gene>
    <name evidence="9" type="ORF">Nepgr_021226</name>
</gene>
<dbReference type="PANTHER" id="PTHR31448">
    <property type="entry name" value="MYOSIN-BINDING PROTEIN 2"/>
    <property type="match status" value="1"/>
</dbReference>
<evidence type="ECO:0000256" key="5">
    <source>
        <dbReference type="ARBA" id="ARBA00023136"/>
    </source>
</evidence>
<evidence type="ECO:0000256" key="4">
    <source>
        <dbReference type="ARBA" id="ARBA00022989"/>
    </source>
</evidence>
<feature type="compositionally biased region" description="Polar residues" evidence="7">
    <location>
        <begin position="159"/>
        <end position="169"/>
    </location>
</feature>
<evidence type="ECO:0000256" key="3">
    <source>
        <dbReference type="ARBA" id="ARBA00022692"/>
    </source>
</evidence>
<feature type="domain" description="GTD-binding" evidence="8">
    <location>
        <begin position="269"/>
        <end position="367"/>
    </location>
</feature>
<feature type="region of interest" description="Disordered" evidence="7">
    <location>
        <begin position="149"/>
        <end position="169"/>
    </location>
</feature>
<feature type="region of interest" description="Disordered" evidence="7">
    <location>
        <begin position="95"/>
        <end position="117"/>
    </location>
</feature>
<dbReference type="Proteomes" id="UP001279734">
    <property type="component" value="Unassembled WGS sequence"/>
</dbReference>
<dbReference type="GO" id="GO:0015031">
    <property type="term" value="P:protein transport"/>
    <property type="evidence" value="ECO:0007669"/>
    <property type="project" value="InterPro"/>
</dbReference>
<name>A0AAD3SWW1_NEPGR</name>
<dbReference type="Pfam" id="PF04576">
    <property type="entry name" value="Zein-binding"/>
    <property type="match status" value="1"/>
</dbReference>
<feature type="compositionally biased region" description="Polar residues" evidence="7">
    <location>
        <begin position="603"/>
        <end position="614"/>
    </location>
</feature>
<evidence type="ECO:0000313" key="9">
    <source>
        <dbReference type="EMBL" id="GMH19385.1"/>
    </source>
</evidence>
<dbReference type="EMBL" id="BSYO01000020">
    <property type="protein sequence ID" value="GMH19385.1"/>
    <property type="molecule type" value="Genomic_DNA"/>
</dbReference>
<keyword evidence="3" id="KW-0812">Transmembrane</keyword>
<feature type="compositionally biased region" description="Polar residues" evidence="7">
    <location>
        <begin position="657"/>
        <end position="672"/>
    </location>
</feature>
<comment type="caution">
    <text evidence="9">The sequence shown here is derived from an EMBL/GenBank/DDBJ whole genome shotgun (WGS) entry which is preliminary data.</text>
</comment>
<evidence type="ECO:0000259" key="8">
    <source>
        <dbReference type="PROSITE" id="PS51775"/>
    </source>
</evidence>
<feature type="region of interest" description="Disordered" evidence="7">
    <location>
        <begin position="657"/>
        <end position="677"/>
    </location>
</feature>
<keyword evidence="10" id="KW-1185">Reference proteome</keyword>
<accession>A0AAD3SWW1</accession>
<evidence type="ECO:0000256" key="6">
    <source>
        <dbReference type="SAM" id="Coils"/>
    </source>
</evidence>
<evidence type="ECO:0000256" key="7">
    <source>
        <dbReference type="SAM" id="MobiDB-lite"/>
    </source>
</evidence>
<dbReference type="Gene3D" id="1.20.1260.60">
    <property type="entry name" value="Vacuolar protein sorting-associated protein Ist1"/>
    <property type="match status" value="1"/>
</dbReference>
<organism evidence="9 10">
    <name type="scientific">Nepenthes gracilis</name>
    <name type="common">Slender pitcher plant</name>
    <dbReference type="NCBI Taxonomy" id="150966"/>
    <lineage>
        <taxon>Eukaryota</taxon>
        <taxon>Viridiplantae</taxon>
        <taxon>Streptophyta</taxon>
        <taxon>Embryophyta</taxon>
        <taxon>Tracheophyta</taxon>
        <taxon>Spermatophyta</taxon>
        <taxon>Magnoliopsida</taxon>
        <taxon>eudicotyledons</taxon>
        <taxon>Gunneridae</taxon>
        <taxon>Pentapetalae</taxon>
        <taxon>Caryophyllales</taxon>
        <taxon>Nepenthaceae</taxon>
        <taxon>Nepenthes</taxon>
    </lineage>
</organism>
<proteinExistence type="inferred from homology"/>
<dbReference type="InterPro" id="IPR039306">
    <property type="entry name" value="MYOB"/>
</dbReference>
<dbReference type="AlphaFoldDB" id="A0AAD3SWW1"/>
<evidence type="ECO:0000313" key="10">
    <source>
        <dbReference type="Proteomes" id="UP001279734"/>
    </source>
</evidence>
<dbReference type="PROSITE" id="PS51775">
    <property type="entry name" value="GTD_BINDING"/>
    <property type="match status" value="1"/>
</dbReference>
<protein>
    <recommendedName>
        <fullName evidence="8">GTD-binding domain-containing protein</fullName>
    </recommendedName>
</protein>
<evidence type="ECO:0000256" key="1">
    <source>
        <dbReference type="ARBA" id="ARBA00004167"/>
    </source>
</evidence>
<evidence type="ECO:0000256" key="2">
    <source>
        <dbReference type="ARBA" id="ARBA00005536"/>
    </source>
</evidence>
<dbReference type="InterPro" id="IPR042277">
    <property type="entry name" value="IST1-like"/>
</dbReference>
<feature type="compositionally biased region" description="Basic and acidic residues" evidence="7">
    <location>
        <begin position="621"/>
        <end position="633"/>
    </location>
</feature>
<feature type="coiled-coil region" evidence="6">
    <location>
        <begin position="271"/>
        <end position="376"/>
    </location>
</feature>
<dbReference type="GO" id="GO:0080115">
    <property type="term" value="F:myosin XI tail binding"/>
    <property type="evidence" value="ECO:0007669"/>
    <property type="project" value="UniProtKB-ARBA"/>
</dbReference>
<keyword evidence="5" id="KW-0472">Membrane</keyword>
<feature type="region of interest" description="Disordered" evidence="7">
    <location>
        <begin position="716"/>
        <end position="776"/>
    </location>
</feature>
<feature type="coiled-coil region" evidence="6">
    <location>
        <begin position="678"/>
        <end position="705"/>
    </location>
</feature>